<evidence type="ECO:0000313" key="2">
    <source>
        <dbReference type="Proteomes" id="UP000182124"/>
    </source>
</evidence>
<evidence type="ECO:0000313" key="1">
    <source>
        <dbReference type="EMBL" id="SCX06474.1"/>
    </source>
</evidence>
<name>A0A1G4VGK0_9FLAO</name>
<protein>
    <submittedName>
        <fullName evidence="1">Uncharacterized protein</fullName>
    </submittedName>
</protein>
<dbReference type="EMBL" id="FMTY01000002">
    <property type="protein sequence ID" value="SCX06474.1"/>
    <property type="molecule type" value="Genomic_DNA"/>
</dbReference>
<dbReference type="Proteomes" id="UP000182124">
    <property type="component" value="Unassembled WGS sequence"/>
</dbReference>
<dbReference type="RefSeq" id="WP_023576588.1">
    <property type="nucleotide sequence ID" value="NZ_CBCSBQ010000032.1"/>
</dbReference>
<organism evidence="1 2">
    <name type="scientific">Flavobacterium saliperosum</name>
    <dbReference type="NCBI Taxonomy" id="329186"/>
    <lineage>
        <taxon>Bacteria</taxon>
        <taxon>Pseudomonadati</taxon>
        <taxon>Bacteroidota</taxon>
        <taxon>Flavobacteriia</taxon>
        <taxon>Flavobacteriales</taxon>
        <taxon>Flavobacteriaceae</taxon>
        <taxon>Flavobacterium</taxon>
    </lineage>
</organism>
<proteinExistence type="predicted"/>
<gene>
    <name evidence="1" type="ORF">SAMN02927925_01008</name>
</gene>
<dbReference type="eggNOG" id="ENOG5032Z3E">
    <property type="taxonomic scope" value="Bacteria"/>
</dbReference>
<accession>A0A1G4VGK0</accession>
<sequence length="66" mass="7888">MKRICIYPKDVMQITGKSERQSRQIIANIKKKHNKEKHQIVTFSEFYEFMGIDENTHALKKEPQHS</sequence>
<dbReference type="STRING" id="329186.SAMN02927925_01008"/>
<dbReference type="AlphaFoldDB" id="A0A1G4VGK0"/>
<reference evidence="1 2" key="1">
    <citation type="submission" date="2016-10" db="EMBL/GenBank/DDBJ databases">
        <authorList>
            <person name="de Groot N.N."/>
        </authorList>
    </citation>
    <scope>NUCLEOTIDE SEQUENCE [LARGE SCALE GENOMIC DNA]</scope>
    <source>
        <strain evidence="1 2">CGMCC 1.3801</strain>
    </source>
</reference>